<accession>A0A6I4HVR1</accession>
<dbReference type="Proteomes" id="UP000429232">
    <property type="component" value="Chromosome"/>
</dbReference>
<feature type="signal peptide" evidence="1">
    <location>
        <begin position="1"/>
        <end position="25"/>
    </location>
</feature>
<proteinExistence type="predicted"/>
<reference evidence="2 3" key="1">
    <citation type="submission" date="2020-12" db="EMBL/GenBank/DDBJ databases">
        <title>HMF7856_wgs.fasta genome submission.</title>
        <authorList>
            <person name="Kang H."/>
            <person name="Kim H."/>
            <person name="Joh K."/>
        </authorList>
    </citation>
    <scope>NUCLEOTIDE SEQUENCE [LARGE SCALE GENOMIC DNA]</scope>
    <source>
        <strain evidence="2 3">HMF7856</strain>
    </source>
</reference>
<name>A0A6I4HVR1_9SPHI</name>
<dbReference type="EMBL" id="CP066775">
    <property type="protein sequence ID" value="QQL49964.1"/>
    <property type="molecule type" value="Genomic_DNA"/>
</dbReference>
<protein>
    <submittedName>
        <fullName evidence="2">TerB family tellurite resistance protein</fullName>
    </submittedName>
</protein>
<keyword evidence="1" id="KW-0732">Signal</keyword>
<gene>
    <name evidence="2" type="ORF">GO620_000495</name>
</gene>
<sequence length="215" mass="24507">MKKYSKIFMLLATSFALFMIPGRSAAQEQELQQLLLNMEKLTQLKSILSDMQKGYYIYEQGYGAISNLSKGNFDLHDTYLSGLLNVSPSVRNYSRIADIVSMQSSLLREYKASDHLFRTSNTFSPGELNYMGTVYEKLVSETMENVDELATVIAAGKLRMSDAERLKAVDRIYNSSADKLQFLRHFTRQGQILSIQRAKEQSEILKLKKLYGIVN</sequence>
<evidence type="ECO:0000256" key="1">
    <source>
        <dbReference type="SAM" id="SignalP"/>
    </source>
</evidence>
<evidence type="ECO:0000313" key="2">
    <source>
        <dbReference type="EMBL" id="QQL49964.1"/>
    </source>
</evidence>
<evidence type="ECO:0000313" key="3">
    <source>
        <dbReference type="Proteomes" id="UP000429232"/>
    </source>
</evidence>
<keyword evidence="3" id="KW-1185">Reference proteome</keyword>
<dbReference type="KEGG" id="mgik:GO620_000495"/>
<organism evidence="2 3">
    <name type="scientific">Mucilaginibacter ginkgonis</name>
    <dbReference type="NCBI Taxonomy" id="2682091"/>
    <lineage>
        <taxon>Bacteria</taxon>
        <taxon>Pseudomonadati</taxon>
        <taxon>Bacteroidota</taxon>
        <taxon>Sphingobacteriia</taxon>
        <taxon>Sphingobacteriales</taxon>
        <taxon>Sphingobacteriaceae</taxon>
        <taxon>Mucilaginibacter</taxon>
    </lineage>
</organism>
<dbReference type="RefSeq" id="WP_157523330.1">
    <property type="nucleotide sequence ID" value="NZ_CP066775.1"/>
</dbReference>
<feature type="chain" id="PRO_5035227277" evidence="1">
    <location>
        <begin position="26"/>
        <end position="215"/>
    </location>
</feature>
<dbReference type="AlphaFoldDB" id="A0A6I4HVR1"/>